<protein>
    <submittedName>
        <fullName evidence="1">Uncharacterized protein</fullName>
    </submittedName>
</protein>
<accession>A0ACC2V9M6</accession>
<reference evidence="1" key="1">
    <citation type="submission" date="2023-04" db="EMBL/GenBank/DDBJ databases">
        <title>Draft Genome sequencing of Naganishia species isolated from polar environments using Oxford Nanopore Technology.</title>
        <authorList>
            <person name="Leo P."/>
            <person name="Venkateswaran K."/>
        </authorList>
    </citation>
    <scope>NUCLEOTIDE SEQUENCE</scope>
    <source>
        <strain evidence="1">MNA-CCFEE 5423</strain>
    </source>
</reference>
<evidence type="ECO:0000313" key="2">
    <source>
        <dbReference type="Proteomes" id="UP001227268"/>
    </source>
</evidence>
<name>A0ACC2V9M6_9TREE</name>
<evidence type="ECO:0000313" key="1">
    <source>
        <dbReference type="EMBL" id="KAJ9095682.1"/>
    </source>
</evidence>
<proteinExistence type="predicted"/>
<gene>
    <name evidence="1" type="ORF">QFC21_005554</name>
</gene>
<sequence length="666" mass="70974">MVAYNITIDDTSPIIQYSPGWLFSHPKELDTKTPLYYGGTFASSIDDGQNATLKFNGTGIWAFGAKRENHGSYYATLDGKATLLSGFGASPGLFQTVLFSQTGLDPNTEHSLTLANAYSLDPDGQKYKFYLDVDYFIVQTEETAGVVAAAGHELKIQTVTVDDRDGRFTYKGPWDGNFQSDNYYSKTGHVSYDTGDTVSFSFTGTSIAVFGAVNYNHGNYTVNIDGIVTPYSGYYNSTLAGETVLFQLSHLDNVTHNVIITNAGIDKTNVFGLDYVQYNYTVQPDITTTGSATSSSTGTSVSSTTGLIVATMTNAKGEQPAAEATTMLDPVIPGPASSVNAAPGASLGSAKTLANHHGISNGIIAGIAIGSVATIACLALLIWLLCRKREKTTSLYHWSDNRGLTLGSAMGDSFKPVALTDTPISLYHDAPYAGHNGVWPSSQVSPQMMQQTQFMPGDIFAQMPGPPASNSTSYYAYAQSVNPPSDAGGTGEYAARNGQHMDARAYSGTDSSTPAHNTAPSSGAIPSILGDPAEIRVASQAYSMRPELQSVTSMRQSPRAANVTRNISVNSTTPSSIATTGSFGRRKQRGVPLPLTSAPPVSALSEERLRQMRMIVEGRPQDFGPVSISDDNRSLAVTELPPDYVQATEPLPGQVMEALPRRPGQF</sequence>
<dbReference type="Proteomes" id="UP001227268">
    <property type="component" value="Unassembled WGS sequence"/>
</dbReference>
<organism evidence="1 2">
    <name type="scientific">Naganishia friedmannii</name>
    <dbReference type="NCBI Taxonomy" id="89922"/>
    <lineage>
        <taxon>Eukaryota</taxon>
        <taxon>Fungi</taxon>
        <taxon>Dikarya</taxon>
        <taxon>Basidiomycota</taxon>
        <taxon>Agaricomycotina</taxon>
        <taxon>Tremellomycetes</taxon>
        <taxon>Filobasidiales</taxon>
        <taxon>Filobasidiaceae</taxon>
        <taxon>Naganishia</taxon>
    </lineage>
</organism>
<keyword evidence="2" id="KW-1185">Reference proteome</keyword>
<comment type="caution">
    <text evidence="1">The sequence shown here is derived from an EMBL/GenBank/DDBJ whole genome shotgun (WGS) entry which is preliminary data.</text>
</comment>
<dbReference type="EMBL" id="JASBWT010000021">
    <property type="protein sequence ID" value="KAJ9095682.1"/>
    <property type="molecule type" value="Genomic_DNA"/>
</dbReference>